<evidence type="ECO:0008006" key="4">
    <source>
        <dbReference type="Google" id="ProtNLM"/>
    </source>
</evidence>
<feature type="transmembrane region" description="Helical" evidence="1">
    <location>
        <begin position="47"/>
        <end position="74"/>
    </location>
</feature>
<accession>A0AA92EF03</accession>
<protein>
    <recommendedName>
        <fullName evidence="4">Transmembrane protein</fullName>
    </recommendedName>
</protein>
<evidence type="ECO:0000313" key="2">
    <source>
        <dbReference type="EMBL" id="QCX49678.1"/>
    </source>
</evidence>
<evidence type="ECO:0000256" key="1">
    <source>
        <dbReference type="SAM" id="Phobius"/>
    </source>
</evidence>
<keyword evidence="1" id="KW-0472">Membrane</keyword>
<proteinExistence type="predicted"/>
<feature type="transmembrane region" description="Helical" evidence="1">
    <location>
        <begin position="6"/>
        <end position="26"/>
    </location>
</feature>
<gene>
    <name evidence="2" type="ORF">E7Z57_11580</name>
</gene>
<sequence length="78" mass="7946">MTASAFGIPIILIGLGIAFFLASVGITDPDAATDADALRSMAAQRRVFRAIAYVLLGIGALTLLPLAFFSVVGIPGAP</sequence>
<dbReference type="AlphaFoldDB" id="A0AA92EF03"/>
<evidence type="ECO:0000313" key="3">
    <source>
        <dbReference type="Proteomes" id="UP000310553"/>
    </source>
</evidence>
<keyword evidence="1" id="KW-0812">Transmembrane</keyword>
<dbReference type="EMBL" id="CP039339">
    <property type="protein sequence ID" value="QCX49678.1"/>
    <property type="molecule type" value="Genomic_DNA"/>
</dbReference>
<reference evidence="2 3" key="1">
    <citation type="submission" date="2019-04" db="EMBL/GenBank/DDBJ databases">
        <title>Complete Genome of UW386 and Higher Quality Genome of UW700.</title>
        <authorList>
            <person name="Jacobs J."/>
            <person name="Perez A."/>
            <person name="Steidl O."/>
            <person name="Allen C."/>
        </authorList>
    </citation>
    <scope>NUCLEOTIDE SEQUENCE [LARGE SCALE GENOMIC DNA]</scope>
    <source>
        <strain evidence="2 3">UW386</strain>
    </source>
</reference>
<name>A0AA92EF03_RALSL</name>
<organism evidence="2 3">
    <name type="scientific">Ralstonia solanacearum</name>
    <name type="common">Pseudomonas solanacearum</name>
    <dbReference type="NCBI Taxonomy" id="305"/>
    <lineage>
        <taxon>Bacteria</taxon>
        <taxon>Pseudomonadati</taxon>
        <taxon>Pseudomonadota</taxon>
        <taxon>Betaproteobacteria</taxon>
        <taxon>Burkholderiales</taxon>
        <taxon>Burkholderiaceae</taxon>
        <taxon>Ralstonia</taxon>
        <taxon>Ralstonia solanacearum species complex</taxon>
    </lineage>
</organism>
<keyword evidence="1" id="KW-1133">Transmembrane helix</keyword>
<dbReference type="Proteomes" id="UP000310553">
    <property type="component" value="Chromosome"/>
</dbReference>